<evidence type="ECO:0000256" key="5">
    <source>
        <dbReference type="SAM" id="Phobius"/>
    </source>
</evidence>
<keyword evidence="7" id="KW-1185">Reference proteome</keyword>
<evidence type="ECO:0000313" key="6">
    <source>
        <dbReference type="EMBL" id="EQC36231.1"/>
    </source>
</evidence>
<dbReference type="Pfam" id="PF05653">
    <property type="entry name" value="Mg_trans_NIPA"/>
    <property type="match status" value="1"/>
</dbReference>
<evidence type="ECO:0000256" key="1">
    <source>
        <dbReference type="ARBA" id="ARBA00004141"/>
    </source>
</evidence>
<keyword evidence="2 5" id="KW-0812">Transmembrane</keyword>
<dbReference type="SUPFAM" id="SSF103481">
    <property type="entry name" value="Multidrug resistance efflux transporter EmrE"/>
    <property type="match status" value="1"/>
</dbReference>
<proteinExistence type="predicted"/>
<dbReference type="Proteomes" id="UP000030762">
    <property type="component" value="Unassembled WGS sequence"/>
</dbReference>
<organism evidence="6 7">
    <name type="scientific">Saprolegnia diclina (strain VS20)</name>
    <dbReference type="NCBI Taxonomy" id="1156394"/>
    <lineage>
        <taxon>Eukaryota</taxon>
        <taxon>Sar</taxon>
        <taxon>Stramenopiles</taxon>
        <taxon>Oomycota</taxon>
        <taxon>Saprolegniomycetes</taxon>
        <taxon>Saprolegniales</taxon>
        <taxon>Saprolegniaceae</taxon>
        <taxon>Saprolegnia</taxon>
    </lineage>
</organism>
<dbReference type="EMBL" id="JH767148">
    <property type="protein sequence ID" value="EQC36231.1"/>
    <property type="molecule type" value="Genomic_DNA"/>
</dbReference>
<dbReference type="PANTHER" id="PTHR12570:SF9">
    <property type="entry name" value="MAGNESIUM TRANSPORTER NIPA8-RELATED"/>
    <property type="match status" value="1"/>
</dbReference>
<dbReference type="RefSeq" id="XP_008610337.1">
    <property type="nucleotide sequence ID" value="XM_008612115.1"/>
</dbReference>
<evidence type="ECO:0008006" key="8">
    <source>
        <dbReference type="Google" id="ProtNLM"/>
    </source>
</evidence>
<feature type="transmembrane region" description="Helical" evidence="5">
    <location>
        <begin position="286"/>
        <end position="309"/>
    </location>
</feature>
<dbReference type="InParanoid" id="T0QND6"/>
<evidence type="ECO:0000256" key="3">
    <source>
        <dbReference type="ARBA" id="ARBA00022989"/>
    </source>
</evidence>
<name>T0QND6_SAPDV</name>
<dbReference type="InterPro" id="IPR037185">
    <property type="entry name" value="EmrE-like"/>
</dbReference>
<comment type="subcellular location">
    <subcellularLocation>
        <location evidence="1">Membrane</location>
        <topology evidence="1">Multi-pass membrane protein</topology>
    </subcellularLocation>
</comment>
<dbReference type="GO" id="GO:0015095">
    <property type="term" value="F:magnesium ion transmembrane transporter activity"/>
    <property type="evidence" value="ECO:0007669"/>
    <property type="project" value="InterPro"/>
</dbReference>
<feature type="transmembrane region" description="Helical" evidence="5">
    <location>
        <begin position="49"/>
        <end position="68"/>
    </location>
</feature>
<reference evidence="6 7" key="1">
    <citation type="submission" date="2012-04" db="EMBL/GenBank/DDBJ databases">
        <title>The Genome Sequence of Saprolegnia declina VS20.</title>
        <authorList>
            <consortium name="The Broad Institute Genome Sequencing Platform"/>
            <person name="Russ C."/>
            <person name="Nusbaum C."/>
            <person name="Tyler B."/>
            <person name="van West P."/>
            <person name="Dieguez-Uribeondo J."/>
            <person name="de Bruijn I."/>
            <person name="Tripathy S."/>
            <person name="Jiang R."/>
            <person name="Young S.K."/>
            <person name="Zeng Q."/>
            <person name="Gargeya S."/>
            <person name="Fitzgerald M."/>
            <person name="Haas B."/>
            <person name="Abouelleil A."/>
            <person name="Alvarado L."/>
            <person name="Arachchi H.M."/>
            <person name="Berlin A."/>
            <person name="Chapman S.B."/>
            <person name="Goldberg J."/>
            <person name="Griggs A."/>
            <person name="Gujja S."/>
            <person name="Hansen M."/>
            <person name="Howarth C."/>
            <person name="Imamovic A."/>
            <person name="Larimer J."/>
            <person name="McCowen C."/>
            <person name="Montmayeur A."/>
            <person name="Murphy C."/>
            <person name="Neiman D."/>
            <person name="Pearson M."/>
            <person name="Priest M."/>
            <person name="Roberts A."/>
            <person name="Saif S."/>
            <person name="Shea T."/>
            <person name="Sisk P."/>
            <person name="Sykes S."/>
            <person name="Wortman J."/>
            <person name="Nusbaum C."/>
            <person name="Birren B."/>
        </authorList>
    </citation>
    <scope>NUCLEOTIDE SEQUENCE [LARGE SCALE GENOMIC DNA]</scope>
    <source>
        <strain evidence="6 7">VS20</strain>
    </source>
</reference>
<keyword evidence="4 5" id="KW-0472">Membrane</keyword>
<dbReference type="Gene3D" id="1.10.3730.20">
    <property type="match status" value="1"/>
</dbReference>
<dbReference type="VEuPathDB" id="FungiDB:SDRG_06338"/>
<dbReference type="GO" id="GO:0016020">
    <property type="term" value="C:membrane"/>
    <property type="evidence" value="ECO:0007669"/>
    <property type="project" value="UniProtKB-SubCell"/>
</dbReference>
<feature type="transmembrane region" description="Helical" evidence="5">
    <location>
        <begin position="259"/>
        <end position="280"/>
    </location>
</feature>
<accession>T0QND6</accession>
<dbReference type="AlphaFoldDB" id="T0QND6"/>
<feature type="transmembrane region" description="Helical" evidence="5">
    <location>
        <begin position="109"/>
        <end position="127"/>
    </location>
</feature>
<dbReference type="PANTHER" id="PTHR12570">
    <property type="match status" value="1"/>
</dbReference>
<dbReference type="OMA" id="STWMPWF"/>
<evidence type="ECO:0000313" key="7">
    <source>
        <dbReference type="Proteomes" id="UP000030762"/>
    </source>
</evidence>
<evidence type="ECO:0000256" key="4">
    <source>
        <dbReference type="ARBA" id="ARBA00023136"/>
    </source>
</evidence>
<evidence type="ECO:0000256" key="2">
    <source>
        <dbReference type="ARBA" id="ARBA00022692"/>
    </source>
</evidence>
<feature type="transmembrane region" description="Helical" evidence="5">
    <location>
        <begin position="6"/>
        <end position="28"/>
    </location>
</feature>
<gene>
    <name evidence="6" type="ORF">SDRG_06338</name>
</gene>
<feature type="transmembrane region" description="Helical" evidence="5">
    <location>
        <begin position="228"/>
        <end position="252"/>
    </location>
</feature>
<dbReference type="OrthoDB" id="165382at2759"/>
<keyword evidence="3 5" id="KW-1133">Transmembrane helix</keyword>
<sequence length="326" mass="35789">MPTGLPNYDLATGICVCLVGTTLSNFGLNIQKYSFTLQAHLAEADRRPYTALWQWWVGISCVIVGSIGDFAALSFAAQSVIMPVGSFTLVANIFFAHFWLKEALTRNDLYGTIFICIGAIIVCVFGAHESTSYTLDELIALYKRWDMLFYAIFIVLMIAFFTLLKTNSEAALHTHGASSEAYAVYRKWHPLAYAALSGVVGAQSVMFAKSTGELIKQTFAGENQFNHVLSFVILAALAVTITTQTHVLAMGLKHFDSLYIVPVFTCFFITFSVLGGAVYFEEFKSYSLAQGICFPIGVLVTIYGITILAKRDMRSPSAKGYALIAP</sequence>
<dbReference type="FunCoup" id="T0QND6">
    <property type="interactions" value="52"/>
</dbReference>
<dbReference type="InterPro" id="IPR008521">
    <property type="entry name" value="Mg_trans_NIPA"/>
</dbReference>
<dbReference type="GeneID" id="19947065"/>
<feature type="transmembrane region" description="Helical" evidence="5">
    <location>
        <begin position="147"/>
        <end position="164"/>
    </location>
</feature>
<protein>
    <recommendedName>
        <fullName evidence="8">Magnesium transporter</fullName>
    </recommendedName>
</protein>
<feature type="transmembrane region" description="Helical" evidence="5">
    <location>
        <begin position="80"/>
        <end position="100"/>
    </location>
</feature>
<dbReference type="eggNOG" id="KOG2922">
    <property type="taxonomic scope" value="Eukaryota"/>
</dbReference>